<organism evidence="1 2">
    <name type="scientific">Caenorhabditis angaria</name>
    <dbReference type="NCBI Taxonomy" id="860376"/>
    <lineage>
        <taxon>Eukaryota</taxon>
        <taxon>Metazoa</taxon>
        <taxon>Ecdysozoa</taxon>
        <taxon>Nematoda</taxon>
        <taxon>Chromadorea</taxon>
        <taxon>Rhabditida</taxon>
        <taxon>Rhabditina</taxon>
        <taxon>Rhabditomorpha</taxon>
        <taxon>Rhabditoidea</taxon>
        <taxon>Rhabditidae</taxon>
        <taxon>Peloderinae</taxon>
        <taxon>Caenorhabditis</taxon>
    </lineage>
</organism>
<keyword evidence="2" id="KW-1185">Reference proteome</keyword>
<evidence type="ECO:0008006" key="3">
    <source>
        <dbReference type="Google" id="ProtNLM"/>
    </source>
</evidence>
<dbReference type="AlphaFoldDB" id="A0A9P1J1X4"/>
<gene>
    <name evidence="1" type="ORF">CAMP_LOCUS19318</name>
</gene>
<evidence type="ECO:0000313" key="2">
    <source>
        <dbReference type="Proteomes" id="UP001152747"/>
    </source>
</evidence>
<evidence type="ECO:0000313" key="1">
    <source>
        <dbReference type="EMBL" id="CAI5456681.1"/>
    </source>
</evidence>
<accession>A0A9P1J1X4</accession>
<comment type="caution">
    <text evidence="1">The sequence shown here is derived from an EMBL/GenBank/DDBJ whole genome shotgun (WGS) entry which is preliminary data.</text>
</comment>
<sequence length="505" mass="60315">MDSENGFFKDFPVDDMRFIWEKLEYDDARNLADTCSALRKSYFKNQIYIQEPQKIVMRIIHRSYKGRDTVNIMQFLVRNGTTRHADYPDIHCKNMNQIFYKLRNMTREKNLTRILLESNNLHHSFSFFYLWAPGIPCDIITGELTSSLHLTNATSLELRVKRFTFKVQNMLRYSTLERLKFSLHFRFLEQRYIIPNKNPESLKNLEISVYFDDIITKPNYVPNEKKIELCQTKMGYLSKYFSFAQSGYFVIIKTEDFQNLEYDDARNLADTCSALRKSYFQNQIYIQEPQKFVMRIIHRSYEGPDTVNIMQFLVRNGTTRHADYSDIHCKNMNQIFYKLRNMTRGNILTRILLESNNLHDTFSFFYLWAPGIPCDIITGELTSSLHLTNATSLELRVKRFTFKVQNMLRYSTLERLKFSLHFRFLEQRYIIPNNNPESLKKLEISVYFDDIITKPNYVPNEKNCAKQKWDIYRNTFHFSQSGYFVIIKTEDFQNLYRSLDCNISD</sequence>
<reference evidence="1" key="1">
    <citation type="submission" date="2022-11" db="EMBL/GenBank/DDBJ databases">
        <authorList>
            <person name="Kikuchi T."/>
        </authorList>
    </citation>
    <scope>NUCLEOTIDE SEQUENCE</scope>
    <source>
        <strain evidence="1">PS1010</strain>
    </source>
</reference>
<protein>
    <recommendedName>
        <fullName evidence="3">F-box domain-containing protein</fullName>
    </recommendedName>
</protein>
<proteinExistence type="predicted"/>
<name>A0A9P1J1X4_9PELO</name>
<dbReference type="EMBL" id="CANHGI010000006">
    <property type="protein sequence ID" value="CAI5456681.1"/>
    <property type="molecule type" value="Genomic_DNA"/>
</dbReference>
<dbReference type="Proteomes" id="UP001152747">
    <property type="component" value="Unassembled WGS sequence"/>
</dbReference>